<organism evidence="1 2">
    <name type="scientific">Trypanosoma congolense (strain IL3000)</name>
    <dbReference type="NCBI Taxonomy" id="1068625"/>
    <lineage>
        <taxon>Eukaryota</taxon>
        <taxon>Discoba</taxon>
        <taxon>Euglenozoa</taxon>
        <taxon>Kinetoplastea</taxon>
        <taxon>Metakinetoplastina</taxon>
        <taxon>Trypanosomatida</taxon>
        <taxon>Trypanosomatidae</taxon>
        <taxon>Trypanosoma</taxon>
        <taxon>Nannomonas</taxon>
    </lineage>
</organism>
<evidence type="ECO:0000313" key="2">
    <source>
        <dbReference type="Proteomes" id="UP000000702"/>
    </source>
</evidence>
<keyword evidence="2" id="KW-1185">Reference proteome</keyword>
<accession>F9W4M1</accession>
<sequence length="108" mass="12240">MNMRCYHSRQTIALKCDDLTKWRRKHHEALRWGGSLEFVQRHSAKGNVLETERFQNYVTGTCLPHLFFICDHLIGVMGGQGTTWKGLVACIAFHTSRRAASATLTGCC</sequence>
<reference evidence="2" key="1">
    <citation type="submission" date="2011-07" db="EMBL/GenBank/DDBJ databases">
        <title>Divergent evolution of antigenic variation in African trypanosomes.</title>
        <authorList>
            <person name="Jackson A.P."/>
            <person name="Berry A."/>
            <person name="Allison H.C."/>
            <person name="Burton P."/>
            <person name="Anderson J."/>
            <person name="Aslett M."/>
            <person name="Brown R."/>
            <person name="Corton N."/>
            <person name="Harris D."/>
            <person name="Hauser H."/>
            <person name="Gamble J."/>
            <person name="Gilderthorp R."/>
            <person name="McQuillan J."/>
            <person name="Quail M.A."/>
            <person name="Sanders M."/>
            <person name="Van Tonder A."/>
            <person name="Ginger M.L."/>
            <person name="Donelson J.E."/>
            <person name="Field M.C."/>
            <person name="Barry J.D."/>
            <person name="Berriman M."/>
            <person name="Hertz-Fowler C."/>
        </authorList>
    </citation>
    <scope>NUCLEOTIDE SEQUENCE [LARGE SCALE GENOMIC DNA]</scope>
    <source>
        <strain evidence="2">IL3000</strain>
    </source>
</reference>
<name>F9W4M1_TRYCI</name>
<dbReference type="Proteomes" id="UP000000702">
    <property type="component" value="Unassembled WGS sequence"/>
</dbReference>
<reference evidence="1 2" key="2">
    <citation type="journal article" date="2012" name="Proc. Natl. Acad. Sci. U.S.A.">
        <title>Antigenic diversity is generated by distinct evolutionary mechanisms in African trypanosome species.</title>
        <authorList>
            <person name="Jackson A.P."/>
            <person name="Berry A."/>
            <person name="Aslett M."/>
            <person name="Allison H.C."/>
            <person name="Burton P."/>
            <person name="Vavrova-Anderson J."/>
            <person name="Brown R."/>
            <person name="Browne H."/>
            <person name="Corton N."/>
            <person name="Hauser H."/>
            <person name="Gamble J."/>
            <person name="Gilderthorp R."/>
            <person name="Marcello L."/>
            <person name="McQuillan J."/>
            <person name="Otto T.D."/>
            <person name="Quail M.A."/>
            <person name="Sanders M.J."/>
            <person name="van Tonder A."/>
            <person name="Ginger M.L."/>
            <person name="Field M.C."/>
            <person name="Barry J.D."/>
            <person name="Hertz-Fowler C."/>
            <person name="Berriman M."/>
        </authorList>
    </citation>
    <scope>NUCLEOTIDE SEQUENCE [LARGE SCALE GENOMIC DNA]</scope>
    <source>
        <strain evidence="1 2">IL3000</strain>
    </source>
</reference>
<evidence type="ECO:0000313" key="1">
    <source>
        <dbReference type="EMBL" id="CCD12115.1"/>
    </source>
</evidence>
<dbReference type="AlphaFoldDB" id="F9W4M1"/>
<proteinExistence type="predicted"/>
<gene>
    <name evidence="1" type="ORF">TCIL3000_0_30290</name>
</gene>
<protein>
    <submittedName>
        <fullName evidence="1">Uncharacterized protein</fullName>
    </submittedName>
</protein>
<dbReference type="EMBL" id="CAEQ01000579">
    <property type="protein sequence ID" value="CCD12115.1"/>
    <property type="molecule type" value="Genomic_DNA"/>
</dbReference>
<comment type="caution">
    <text evidence="1">The sequence shown here is derived from an EMBL/GenBank/DDBJ whole genome shotgun (WGS) entry which is preliminary data.</text>
</comment>